<evidence type="ECO:0000259" key="12">
    <source>
        <dbReference type="PROSITE" id="PS51371"/>
    </source>
</evidence>
<dbReference type="OrthoDB" id="9797674at2"/>
<comment type="similarity">
    <text evidence="2">Belongs to the UPF0053 family. Hemolysin C subfamily.</text>
</comment>
<dbReference type="PANTHER" id="PTHR22777:SF32">
    <property type="entry name" value="UPF0053 INNER MEMBRANE PROTEIN YFJD"/>
    <property type="match status" value="1"/>
</dbReference>
<dbReference type="AlphaFoldDB" id="A0A370HU85"/>
<dbReference type="RefSeq" id="WP_114768082.1">
    <property type="nucleotide sequence ID" value="NZ_QQBB01000001.1"/>
</dbReference>
<dbReference type="GO" id="GO:0050660">
    <property type="term" value="F:flavin adenine dinucleotide binding"/>
    <property type="evidence" value="ECO:0007669"/>
    <property type="project" value="InterPro"/>
</dbReference>
<feature type="domain" description="CNNM transmembrane" evidence="13">
    <location>
        <begin position="5"/>
        <end position="194"/>
    </location>
</feature>
<keyword evidence="15" id="KW-1185">Reference proteome</keyword>
<evidence type="ECO:0000313" key="14">
    <source>
        <dbReference type="EMBL" id="RDI61915.1"/>
    </source>
</evidence>
<dbReference type="PROSITE" id="PS51846">
    <property type="entry name" value="CNNM"/>
    <property type="match status" value="1"/>
</dbReference>
<evidence type="ECO:0000256" key="3">
    <source>
        <dbReference type="ARBA" id="ARBA00022475"/>
    </source>
</evidence>
<dbReference type="Gene3D" id="3.10.580.10">
    <property type="entry name" value="CBS-domain"/>
    <property type="match status" value="1"/>
</dbReference>
<dbReference type="FunFam" id="3.10.580.10:FF:000002">
    <property type="entry name" value="Magnesium/cobalt efflux protein CorC"/>
    <property type="match status" value="1"/>
</dbReference>
<evidence type="ECO:0000256" key="9">
    <source>
        <dbReference type="PROSITE-ProRule" id="PRU00703"/>
    </source>
</evidence>
<sequence length="443" mass="48488">MIEDSSADLWFAALVVVFCLLLSAFFSASETAFTGASRSRMLVLEKGGDTRAKLVNRLLQMRERFIGTVLIGNNIVNIGVSAFATSVLVALFGDGGALYATIIMSVLVIIFAEVMPKTIAISSPDTVSLAMSRPMTWVVAVIGPLALAIERLVRLMLLPFGIRIGENTPILSASEEIRGQLDLLHKEGGVAKIERDMLGGLLDLEDLTVSEVMVHRTKMRTINADLSSEEIVREVLSSPYTRMPLWRGSQENIVGVLHAKDLLRALDAVGGDASALKVEAIALETWFVPDTTSLRDQLKAFLAKKTHFALVVDEYGEVMGLVTLEDILEEIVGDIKDEHDLSVQGVRPQPNGSVNVDGSVPIRDLNRAMDWNLPDEEATTIAGLVIHEAQAIPDTGQIFTFHGFRFQVLRKSRNRITALRITPLAIARKLDEAQLSGKRRAPR</sequence>
<evidence type="ECO:0000256" key="8">
    <source>
        <dbReference type="ARBA" id="ARBA00023136"/>
    </source>
</evidence>
<dbReference type="Pfam" id="PF01595">
    <property type="entry name" value="CNNM"/>
    <property type="match status" value="1"/>
</dbReference>
<comment type="caution">
    <text evidence="14">The sequence shown here is derived from an EMBL/GenBank/DDBJ whole genome shotgun (WGS) entry which is preliminary data.</text>
</comment>
<feature type="transmembrane region" description="Helical" evidence="11">
    <location>
        <begin position="97"/>
        <end position="115"/>
    </location>
</feature>
<dbReference type="InterPro" id="IPR002550">
    <property type="entry name" value="CNNM"/>
</dbReference>
<feature type="transmembrane region" description="Helical" evidence="11">
    <location>
        <begin position="65"/>
        <end position="90"/>
    </location>
</feature>
<evidence type="ECO:0000313" key="15">
    <source>
        <dbReference type="Proteomes" id="UP000254925"/>
    </source>
</evidence>
<organism evidence="14 15">
    <name type="scientific">Microvirga subterranea</name>
    <dbReference type="NCBI Taxonomy" id="186651"/>
    <lineage>
        <taxon>Bacteria</taxon>
        <taxon>Pseudomonadati</taxon>
        <taxon>Pseudomonadota</taxon>
        <taxon>Alphaproteobacteria</taxon>
        <taxon>Hyphomicrobiales</taxon>
        <taxon>Methylobacteriaceae</taxon>
        <taxon>Microvirga</taxon>
    </lineage>
</organism>
<dbReference type="CDD" id="cd04590">
    <property type="entry name" value="CBS_pair_CorC_HlyC_assoc"/>
    <property type="match status" value="1"/>
</dbReference>
<feature type="transmembrane region" description="Helical" evidence="11">
    <location>
        <begin position="135"/>
        <end position="153"/>
    </location>
</feature>
<dbReference type="SUPFAM" id="SSF56176">
    <property type="entry name" value="FAD-binding/transporter-associated domain-like"/>
    <property type="match status" value="1"/>
</dbReference>
<evidence type="ECO:0000256" key="11">
    <source>
        <dbReference type="SAM" id="Phobius"/>
    </source>
</evidence>
<dbReference type="Proteomes" id="UP000254925">
    <property type="component" value="Unassembled WGS sequence"/>
</dbReference>
<dbReference type="SMART" id="SM01091">
    <property type="entry name" value="CorC_HlyC"/>
    <property type="match status" value="1"/>
</dbReference>
<keyword evidence="3" id="KW-1003">Cell membrane</keyword>
<dbReference type="InterPro" id="IPR005170">
    <property type="entry name" value="Transptr-assoc_dom"/>
</dbReference>
<dbReference type="SUPFAM" id="SSF54631">
    <property type="entry name" value="CBS-domain pair"/>
    <property type="match status" value="1"/>
</dbReference>
<reference evidence="14 15" key="1">
    <citation type="submission" date="2018-07" db="EMBL/GenBank/DDBJ databases">
        <title>Genomic Encyclopedia of Type Strains, Phase IV (KMG-IV): sequencing the most valuable type-strain genomes for metagenomic binning, comparative biology and taxonomic classification.</title>
        <authorList>
            <person name="Goeker M."/>
        </authorList>
    </citation>
    <scope>NUCLEOTIDE SEQUENCE [LARGE SCALE GENOMIC DNA]</scope>
    <source>
        <strain evidence="14 15">DSM 14364</strain>
    </source>
</reference>
<comment type="subcellular location">
    <subcellularLocation>
        <location evidence="1">Cell membrane</location>
        <topology evidence="1">Multi-pass membrane protein</topology>
    </subcellularLocation>
</comment>
<dbReference type="InterPro" id="IPR016169">
    <property type="entry name" value="FAD-bd_PCMH_sub2"/>
</dbReference>
<dbReference type="EMBL" id="QQBB01000001">
    <property type="protein sequence ID" value="RDI61915.1"/>
    <property type="molecule type" value="Genomic_DNA"/>
</dbReference>
<evidence type="ECO:0000256" key="1">
    <source>
        <dbReference type="ARBA" id="ARBA00004651"/>
    </source>
</evidence>
<keyword evidence="6 10" id="KW-1133">Transmembrane helix</keyword>
<evidence type="ECO:0000256" key="7">
    <source>
        <dbReference type="ARBA" id="ARBA00023122"/>
    </source>
</evidence>
<evidence type="ECO:0000259" key="13">
    <source>
        <dbReference type="PROSITE" id="PS51846"/>
    </source>
</evidence>
<dbReference type="Pfam" id="PF00571">
    <property type="entry name" value="CBS"/>
    <property type="match status" value="2"/>
</dbReference>
<dbReference type="Pfam" id="PF03471">
    <property type="entry name" value="CorC_HlyC"/>
    <property type="match status" value="1"/>
</dbReference>
<dbReference type="InterPro" id="IPR046342">
    <property type="entry name" value="CBS_dom_sf"/>
</dbReference>
<protein>
    <submittedName>
        <fullName evidence="14">Mg2+/Co2+ transporter CorB</fullName>
    </submittedName>
</protein>
<evidence type="ECO:0000256" key="2">
    <source>
        <dbReference type="ARBA" id="ARBA00006446"/>
    </source>
</evidence>
<dbReference type="SMART" id="SM00116">
    <property type="entry name" value="CBS"/>
    <property type="match status" value="2"/>
</dbReference>
<evidence type="ECO:0000256" key="6">
    <source>
        <dbReference type="ARBA" id="ARBA00022989"/>
    </source>
</evidence>
<feature type="domain" description="CBS" evidence="12">
    <location>
        <begin position="213"/>
        <end position="274"/>
    </location>
</feature>
<dbReference type="GO" id="GO:0005886">
    <property type="term" value="C:plasma membrane"/>
    <property type="evidence" value="ECO:0007669"/>
    <property type="project" value="UniProtKB-SubCell"/>
</dbReference>
<keyword evidence="5" id="KW-0677">Repeat</keyword>
<dbReference type="InterPro" id="IPR000644">
    <property type="entry name" value="CBS_dom"/>
</dbReference>
<keyword evidence="7 9" id="KW-0129">CBS domain</keyword>
<feature type="domain" description="CBS" evidence="12">
    <location>
        <begin position="280"/>
        <end position="341"/>
    </location>
</feature>
<evidence type="ECO:0000256" key="5">
    <source>
        <dbReference type="ARBA" id="ARBA00022737"/>
    </source>
</evidence>
<dbReference type="InterPro" id="IPR036318">
    <property type="entry name" value="FAD-bd_PCMH-like_sf"/>
</dbReference>
<keyword evidence="4 10" id="KW-0812">Transmembrane</keyword>
<name>A0A370HU85_9HYPH</name>
<proteinExistence type="inferred from homology"/>
<evidence type="ECO:0000256" key="10">
    <source>
        <dbReference type="PROSITE-ProRule" id="PRU01193"/>
    </source>
</evidence>
<dbReference type="Gene3D" id="3.30.465.10">
    <property type="match status" value="1"/>
</dbReference>
<accession>A0A370HU85</accession>
<keyword evidence="8 10" id="KW-0472">Membrane</keyword>
<dbReference type="PANTHER" id="PTHR22777">
    <property type="entry name" value="HEMOLYSIN-RELATED"/>
    <property type="match status" value="1"/>
</dbReference>
<dbReference type="InterPro" id="IPR044751">
    <property type="entry name" value="Ion_transp-like_CBS"/>
</dbReference>
<evidence type="ECO:0000256" key="4">
    <source>
        <dbReference type="ARBA" id="ARBA00022692"/>
    </source>
</evidence>
<gene>
    <name evidence="14" type="ORF">DES45_101173</name>
</gene>
<dbReference type="PROSITE" id="PS51371">
    <property type="entry name" value="CBS"/>
    <property type="match status" value="2"/>
</dbReference>
<feature type="transmembrane region" description="Helical" evidence="11">
    <location>
        <begin position="9"/>
        <end position="28"/>
    </location>
</feature>